<evidence type="ECO:0000256" key="7">
    <source>
        <dbReference type="ARBA" id="ARBA00023135"/>
    </source>
</evidence>
<dbReference type="InterPro" id="IPR013699">
    <property type="entry name" value="Signal_recog_part_SRP72_RNA-bd"/>
</dbReference>
<proteinExistence type="inferred from homology"/>
<dbReference type="STRING" id="1754190.A0A1Y1ZG63"/>
<dbReference type="InterPro" id="IPR011990">
    <property type="entry name" value="TPR-like_helical_dom_sf"/>
</dbReference>
<evidence type="ECO:0000256" key="5">
    <source>
        <dbReference type="ARBA" id="ARBA00022490"/>
    </source>
</evidence>
<evidence type="ECO:0000259" key="10">
    <source>
        <dbReference type="Pfam" id="PF08492"/>
    </source>
</evidence>
<dbReference type="PANTHER" id="PTHR14094">
    <property type="entry name" value="SIGNAL RECOGNITION PARTICLE 72"/>
    <property type="match status" value="1"/>
</dbReference>
<evidence type="ECO:0000256" key="9">
    <source>
        <dbReference type="SAM" id="MobiDB-lite"/>
    </source>
</evidence>
<dbReference type="GO" id="GO:0008312">
    <property type="term" value="F:7S RNA binding"/>
    <property type="evidence" value="ECO:0007669"/>
    <property type="project" value="InterPro"/>
</dbReference>
<evidence type="ECO:0000256" key="4">
    <source>
        <dbReference type="ARBA" id="ARBA00018350"/>
    </source>
</evidence>
<dbReference type="PANTHER" id="PTHR14094:SF9">
    <property type="entry name" value="SIGNAL RECOGNITION PARTICLE SUBUNIT SRP72"/>
    <property type="match status" value="1"/>
</dbReference>
<dbReference type="GO" id="GO:0006614">
    <property type="term" value="P:SRP-dependent cotranslational protein targeting to membrane"/>
    <property type="evidence" value="ECO:0007669"/>
    <property type="project" value="InterPro"/>
</dbReference>
<protein>
    <recommendedName>
        <fullName evidence="4">Signal recognition particle subunit SRP72</fullName>
    </recommendedName>
</protein>
<dbReference type="InterPro" id="IPR026270">
    <property type="entry name" value="SRP72"/>
</dbReference>
<name>A0A1Y1ZG63_9FUNG</name>
<accession>A0A1Y1ZG63</accession>
<feature type="domain" description="Signal recognition particle SRP72 subunit RNA-binding" evidence="10">
    <location>
        <begin position="96"/>
        <end position="142"/>
    </location>
</feature>
<dbReference type="GO" id="GO:0005786">
    <property type="term" value="C:signal recognition particle, endoplasmic reticulum targeting"/>
    <property type="evidence" value="ECO:0007669"/>
    <property type="project" value="UniProtKB-KW"/>
</dbReference>
<evidence type="ECO:0000313" key="12">
    <source>
        <dbReference type="Proteomes" id="UP000193920"/>
    </source>
</evidence>
<sequence length="189" mass="21231">TTEDQALIKKLIDFKLHCNNPEEAAKDYEKLVKADPTNVEAISGLVIALSKFDIKKAEEYEQFLQTDHLSELVKGLNIDDLESSYASTKTYKKLVNQTVANNEKPRVKKPRKRKPFVPKNFIPNFKPDPERWLPKYERSNYKNKRKNLNKGPQGASVAGGGIGGTRSANIGGGKFVPLVEKTEKTRISS</sequence>
<dbReference type="EMBL" id="MCOG01000410">
    <property type="protein sequence ID" value="ORY09262.1"/>
    <property type="molecule type" value="Genomic_DNA"/>
</dbReference>
<evidence type="ECO:0000256" key="3">
    <source>
        <dbReference type="ARBA" id="ARBA00007676"/>
    </source>
</evidence>
<comment type="subcellular location">
    <subcellularLocation>
        <location evidence="2">Cytoplasm</location>
    </subcellularLocation>
    <subcellularLocation>
        <location evidence="1">Endoplasmic reticulum</location>
    </subcellularLocation>
</comment>
<dbReference type="GO" id="GO:0005783">
    <property type="term" value="C:endoplasmic reticulum"/>
    <property type="evidence" value="ECO:0007669"/>
    <property type="project" value="UniProtKB-SubCell"/>
</dbReference>
<evidence type="ECO:0000256" key="2">
    <source>
        <dbReference type="ARBA" id="ARBA00004496"/>
    </source>
</evidence>
<comment type="caution">
    <text evidence="11">The sequence shown here is derived from an EMBL/GenBank/DDBJ whole genome shotgun (WGS) entry which is preliminary data.</text>
</comment>
<keyword evidence="5" id="KW-0963">Cytoplasm</keyword>
<evidence type="ECO:0000313" key="11">
    <source>
        <dbReference type="EMBL" id="ORY09262.1"/>
    </source>
</evidence>
<feature type="region of interest" description="Disordered" evidence="9">
    <location>
        <begin position="143"/>
        <end position="173"/>
    </location>
</feature>
<gene>
    <name evidence="11" type="ORF">LY90DRAFT_518897</name>
</gene>
<keyword evidence="8" id="KW-0687">Ribonucleoprotein</keyword>
<organism evidence="11 12">
    <name type="scientific">Neocallimastix californiae</name>
    <dbReference type="NCBI Taxonomy" id="1754190"/>
    <lineage>
        <taxon>Eukaryota</taxon>
        <taxon>Fungi</taxon>
        <taxon>Fungi incertae sedis</taxon>
        <taxon>Chytridiomycota</taxon>
        <taxon>Chytridiomycota incertae sedis</taxon>
        <taxon>Neocallimastigomycetes</taxon>
        <taxon>Neocallimastigales</taxon>
        <taxon>Neocallimastigaceae</taxon>
        <taxon>Neocallimastix</taxon>
    </lineage>
</organism>
<keyword evidence="12" id="KW-1185">Reference proteome</keyword>
<reference evidence="11 12" key="1">
    <citation type="submission" date="2016-08" db="EMBL/GenBank/DDBJ databases">
        <title>A Parts List for Fungal Cellulosomes Revealed by Comparative Genomics.</title>
        <authorList>
            <consortium name="DOE Joint Genome Institute"/>
            <person name="Haitjema C.H."/>
            <person name="Gilmore S.P."/>
            <person name="Henske J.K."/>
            <person name="Solomon K.V."/>
            <person name="De Groot R."/>
            <person name="Kuo A."/>
            <person name="Mondo S.J."/>
            <person name="Salamov A.A."/>
            <person name="Labutti K."/>
            <person name="Zhao Z."/>
            <person name="Chiniquy J."/>
            <person name="Barry K."/>
            <person name="Brewer H.M."/>
            <person name="Purvine S.O."/>
            <person name="Wright A.T."/>
            <person name="Boxma B."/>
            <person name="Van Alen T."/>
            <person name="Hackstein J.H."/>
            <person name="Baker S.E."/>
            <person name="Grigoriev I.V."/>
            <person name="O'Malley M.A."/>
        </authorList>
    </citation>
    <scope>NUCLEOTIDE SEQUENCE [LARGE SCALE GENOMIC DNA]</scope>
    <source>
        <strain evidence="11 12">G1</strain>
    </source>
</reference>
<feature type="compositionally biased region" description="Gly residues" evidence="9">
    <location>
        <begin position="157"/>
        <end position="173"/>
    </location>
</feature>
<dbReference type="Proteomes" id="UP000193920">
    <property type="component" value="Unassembled WGS sequence"/>
</dbReference>
<comment type="similarity">
    <text evidence="3">Belongs to the SRP72 family.</text>
</comment>
<keyword evidence="7" id="KW-0733">Signal recognition particle</keyword>
<dbReference type="AlphaFoldDB" id="A0A1Y1ZG63"/>
<evidence type="ECO:0000256" key="8">
    <source>
        <dbReference type="ARBA" id="ARBA00023274"/>
    </source>
</evidence>
<dbReference type="Pfam" id="PF08492">
    <property type="entry name" value="SRP72"/>
    <property type="match status" value="1"/>
</dbReference>
<dbReference type="Gene3D" id="1.25.40.10">
    <property type="entry name" value="Tetratricopeptide repeat domain"/>
    <property type="match status" value="1"/>
</dbReference>
<keyword evidence="6" id="KW-0256">Endoplasmic reticulum</keyword>
<feature type="non-terminal residue" evidence="11">
    <location>
        <position position="1"/>
    </location>
</feature>
<evidence type="ECO:0000256" key="1">
    <source>
        <dbReference type="ARBA" id="ARBA00004240"/>
    </source>
</evidence>
<dbReference type="GO" id="GO:0043022">
    <property type="term" value="F:ribosome binding"/>
    <property type="evidence" value="ECO:0007669"/>
    <property type="project" value="TreeGrafter"/>
</dbReference>
<evidence type="ECO:0000256" key="6">
    <source>
        <dbReference type="ARBA" id="ARBA00022824"/>
    </source>
</evidence>
<dbReference type="OrthoDB" id="5421607at2759"/>